<reference evidence="1" key="1">
    <citation type="submission" date="2021-12" db="EMBL/GenBank/DDBJ databases">
        <authorList>
            <person name="King R."/>
        </authorList>
    </citation>
    <scope>NUCLEOTIDE SEQUENCE</scope>
</reference>
<accession>A0A9P0B9R5</accession>
<dbReference type="PANTHER" id="PTHR46461:SF1">
    <property type="entry name" value="KELCH DOMAIN-CONTAINING PROTEIN 3"/>
    <property type="match status" value="1"/>
</dbReference>
<organism evidence="1 2">
    <name type="scientific">Brassicogethes aeneus</name>
    <name type="common">Rape pollen beetle</name>
    <name type="synonym">Meligethes aeneus</name>
    <dbReference type="NCBI Taxonomy" id="1431903"/>
    <lineage>
        <taxon>Eukaryota</taxon>
        <taxon>Metazoa</taxon>
        <taxon>Ecdysozoa</taxon>
        <taxon>Arthropoda</taxon>
        <taxon>Hexapoda</taxon>
        <taxon>Insecta</taxon>
        <taxon>Pterygota</taxon>
        <taxon>Neoptera</taxon>
        <taxon>Endopterygota</taxon>
        <taxon>Coleoptera</taxon>
        <taxon>Polyphaga</taxon>
        <taxon>Cucujiformia</taxon>
        <taxon>Nitidulidae</taxon>
        <taxon>Meligethinae</taxon>
        <taxon>Brassicogethes</taxon>
    </lineage>
</organism>
<dbReference type="OrthoDB" id="432528at2759"/>
<evidence type="ECO:0000313" key="2">
    <source>
        <dbReference type="Proteomes" id="UP001154078"/>
    </source>
</evidence>
<dbReference type="Proteomes" id="UP001154078">
    <property type="component" value="Chromosome 7"/>
</dbReference>
<evidence type="ECO:0008006" key="3">
    <source>
        <dbReference type="Google" id="ProtNLM"/>
    </source>
</evidence>
<dbReference type="InterPro" id="IPR015915">
    <property type="entry name" value="Kelch-typ_b-propeller"/>
</dbReference>
<dbReference type="InterPro" id="IPR052637">
    <property type="entry name" value="KLHDC3-like"/>
</dbReference>
<dbReference type="EMBL" id="OV121138">
    <property type="protein sequence ID" value="CAH0560785.1"/>
    <property type="molecule type" value="Genomic_DNA"/>
</dbReference>
<dbReference type="GO" id="GO:0003682">
    <property type="term" value="F:chromatin binding"/>
    <property type="evidence" value="ECO:0007669"/>
    <property type="project" value="InterPro"/>
</dbReference>
<proteinExistence type="predicted"/>
<protein>
    <recommendedName>
        <fullName evidence="3">Kelch domain-containing protein 3</fullName>
    </recommendedName>
</protein>
<dbReference type="GO" id="GO:0005737">
    <property type="term" value="C:cytoplasm"/>
    <property type="evidence" value="ECO:0007669"/>
    <property type="project" value="TreeGrafter"/>
</dbReference>
<dbReference type="Gene3D" id="2.120.10.80">
    <property type="entry name" value="Kelch-type beta propeller"/>
    <property type="match status" value="2"/>
</dbReference>
<dbReference type="SUPFAM" id="SSF117281">
    <property type="entry name" value="Kelch motif"/>
    <property type="match status" value="1"/>
</dbReference>
<dbReference type="PANTHER" id="PTHR46461">
    <property type="entry name" value="KELCH DOMAIN-CONTAINING PROTEIN 3"/>
    <property type="match status" value="1"/>
</dbReference>
<dbReference type="Pfam" id="PF24681">
    <property type="entry name" value="Kelch_KLHDC2_KLHL20_DRC7"/>
    <property type="match status" value="1"/>
</dbReference>
<sequence>MKWITSLEGGPKRVNHAAVAVDHKIYTFGGYCTGQNSRKYKSMDVHVLNTTTFRWTRHPVSDLPYFENDDILPFKRYGHTAVVYGNKVYIWGGRNDKESCSVLFCFDTEWHCWTAPKTTGSIPLARDGHSACIWRNFMLVFGGYEDDSGTFATSLCYLDLEKMHWSYVPPKGVAPSVRDFHTAVCIDDRMYVFGGRGSVQTSNYVEDESYCNDLWYLDLRHFEWHHVCAQGVIPVGRRSHSAFVYNEKMYVFAGYNSLVEKHYNDMYEYNPKTNIWKKLSITGVPPCERRRQACISVGDKVFVFGGTSPNPIRKKESQVIDENTDENTDEKLVDHSDMFVLDFNPSLKSLSLIAVKKYNLEKKVAVRNLKTEISNMFSPNCITVKRPKPNNSAG</sequence>
<dbReference type="AlphaFoldDB" id="A0A9P0B9R5"/>
<name>A0A9P0B9R5_BRAAE</name>
<gene>
    <name evidence="1" type="ORF">MELIAE_LOCUS10485</name>
</gene>
<keyword evidence="2" id="KW-1185">Reference proteome</keyword>
<dbReference type="Pfam" id="PF07646">
    <property type="entry name" value="Kelch_2"/>
    <property type="match status" value="1"/>
</dbReference>
<dbReference type="InterPro" id="IPR011498">
    <property type="entry name" value="Kelch_2"/>
</dbReference>
<evidence type="ECO:0000313" key="1">
    <source>
        <dbReference type="EMBL" id="CAH0560785.1"/>
    </source>
</evidence>